<dbReference type="GO" id="GO:0000967">
    <property type="term" value="P:rRNA 5'-end processing"/>
    <property type="evidence" value="ECO:0007669"/>
    <property type="project" value="TreeGrafter"/>
</dbReference>
<dbReference type="CDD" id="cd16964">
    <property type="entry name" value="YqgF"/>
    <property type="match status" value="1"/>
</dbReference>
<dbReference type="GO" id="GO:0005829">
    <property type="term" value="C:cytosol"/>
    <property type="evidence" value="ECO:0007669"/>
    <property type="project" value="TreeGrafter"/>
</dbReference>
<feature type="domain" description="YqgF/RNase H-like" evidence="5">
    <location>
        <begin position="1"/>
        <end position="102"/>
    </location>
</feature>
<evidence type="ECO:0000256" key="2">
    <source>
        <dbReference type="ARBA" id="ARBA00022517"/>
    </source>
</evidence>
<organism evidence="6">
    <name type="scientific">marine metagenome</name>
    <dbReference type="NCBI Taxonomy" id="408172"/>
    <lineage>
        <taxon>unclassified sequences</taxon>
        <taxon>metagenomes</taxon>
        <taxon>ecological metagenomes</taxon>
    </lineage>
</organism>
<dbReference type="Pfam" id="PF03652">
    <property type="entry name" value="RuvX"/>
    <property type="match status" value="1"/>
</dbReference>
<keyword evidence="3" id="KW-0540">Nuclease</keyword>
<evidence type="ECO:0000256" key="1">
    <source>
        <dbReference type="ARBA" id="ARBA00022490"/>
    </source>
</evidence>
<evidence type="ECO:0000313" key="6">
    <source>
        <dbReference type="EMBL" id="SVC57055.1"/>
    </source>
</evidence>
<reference evidence="6" key="1">
    <citation type="submission" date="2018-05" db="EMBL/GenBank/DDBJ databases">
        <authorList>
            <person name="Lanie J.A."/>
            <person name="Ng W.-L."/>
            <person name="Kazmierczak K.M."/>
            <person name="Andrzejewski T.M."/>
            <person name="Davidsen T.M."/>
            <person name="Wayne K.J."/>
            <person name="Tettelin H."/>
            <person name="Glass J.I."/>
            <person name="Rusch D."/>
            <person name="Podicherti R."/>
            <person name="Tsui H.-C.T."/>
            <person name="Winkler M.E."/>
        </authorList>
    </citation>
    <scope>NUCLEOTIDE SEQUENCE</scope>
</reference>
<keyword evidence="1" id="KW-0963">Cytoplasm</keyword>
<dbReference type="NCBIfam" id="TIGR00250">
    <property type="entry name" value="RNAse_H_YqgF"/>
    <property type="match status" value="1"/>
</dbReference>
<evidence type="ECO:0000256" key="3">
    <source>
        <dbReference type="ARBA" id="ARBA00022722"/>
    </source>
</evidence>
<evidence type="ECO:0000259" key="5">
    <source>
        <dbReference type="SMART" id="SM00732"/>
    </source>
</evidence>
<dbReference type="SUPFAM" id="SSF53098">
    <property type="entry name" value="Ribonuclease H-like"/>
    <property type="match status" value="1"/>
</dbReference>
<dbReference type="GO" id="GO:0016787">
    <property type="term" value="F:hydrolase activity"/>
    <property type="evidence" value="ECO:0007669"/>
    <property type="project" value="UniProtKB-KW"/>
</dbReference>
<dbReference type="Gene3D" id="3.30.420.140">
    <property type="entry name" value="YqgF/RNase H-like domain"/>
    <property type="match status" value="1"/>
</dbReference>
<gene>
    <name evidence="6" type="ORF">METZ01_LOCUS309909</name>
</gene>
<protein>
    <recommendedName>
        <fullName evidence="5">YqgF/RNase H-like domain-containing protein</fullName>
    </recommendedName>
</protein>
<dbReference type="EMBL" id="UINC01098496">
    <property type="protein sequence ID" value="SVC57055.1"/>
    <property type="molecule type" value="Genomic_DNA"/>
</dbReference>
<dbReference type="InterPro" id="IPR012337">
    <property type="entry name" value="RNaseH-like_sf"/>
</dbReference>
<keyword evidence="4" id="KW-0378">Hydrolase</keyword>
<dbReference type="InterPro" id="IPR005227">
    <property type="entry name" value="YqgF"/>
</dbReference>
<proteinExistence type="inferred from homology"/>
<dbReference type="AlphaFoldDB" id="A0A382N9P4"/>
<dbReference type="HAMAP" id="MF_00651">
    <property type="entry name" value="Nuclease_YqgF"/>
    <property type="match status" value="1"/>
</dbReference>
<name>A0A382N9P4_9ZZZZ</name>
<accession>A0A382N9P4</accession>
<dbReference type="SMART" id="SM00732">
    <property type="entry name" value="YqgFc"/>
    <property type="match status" value="1"/>
</dbReference>
<feature type="non-terminal residue" evidence="6">
    <location>
        <position position="1"/>
    </location>
</feature>
<dbReference type="PANTHER" id="PTHR33317:SF4">
    <property type="entry name" value="POLYNUCLEOTIDYL TRANSFERASE, RIBONUCLEASE H-LIKE SUPERFAMILY PROTEIN"/>
    <property type="match status" value="1"/>
</dbReference>
<sequence>VRALGIDLGGKRIGVAVSDNDGKVATPLQVLTRSKNTKEDHKKISELVSEWEAECVVVGMPYSLNGDKGPAAKAVEEEVEELASVVSVPVDIHDERLTTVIAAQELSLQGLDNKRQREVIDQVAASVILQSWLDKRT</sequence>
<dbReference type="PANTHER" id="PTHR33317">
    <property type="entry name" value="POLYNUCLEOTIDYL TRANSFERASE, RIBONUCLEASE H-LIKE SUPERFAMILY PROTEIN"/>
    <property type="match status" value="1"/>
</dbReference>
<evidence type="ECO:0000256" key="4">
    <source>
        <dbReference type="ARBA" id="ARBA00022801"/>
    </source>
</evidence>
<keyword evidence="2" id="KW-0690">Ribosome biogenesis</keyword>
<dbReference type="InterPro" id="IPR006641">
    <property type="entry name" value="YqgF/RNaseH-like_dom"/>
</dbReference>
<dbReference type="InterPro" id="IPR037027">
    <property type="entry name" value="YqgF/RNaseH-like_dom_sf"/>
</dbReference>
<dbReference type="GO" id="GO:0004518">
    <property type="term" value="F:nuclease activity"/>
    <property type="evidence" value="ECO:0007669"/>
    <property type="project" value="UniProtKB-KW"/>
</dbReference>